<dbReference type="PATRIC" id="fig|1637975.4.peg.4760"/>
<evidence type="ECO:0000313" key="3">
    <source>
        <dbReference type="Proteomes" id="UP000050996"/>
    </source>
</evidence>
<reference evidence="2 3" key="1">
    <citation type="submission" date="2015-09" db="EMBL/GenBank/DDBJ databases">
        <title>Genome sequencing project for genomic taxonomy and phylogenomics of Bacillus-like bacteria.</title>
        <authorList>
            <person name="Liu B."/>
            <person name="Wang J."/>
            <person name="Zhu Y."/>
            <person name="Liu G."/>
            <person name="Chen Q."/>
            <person name="Chen Z."/>
            <person name="Lan J."/>
            <person name="Che J."/>
            <person name="Ge C."/>
            <person name="Shi H."/>
            <person name="Pan Z."/>
            <person name="Liu X."/>
        </authorList>
    </citation>
    <scope>NUCLEOTIDE SEQUENCE [LARGE SCALE GENOMIC DNA]</scope>
    <source>
        <strain evidence="2 3">FJAT-18043</strain>
    </source>
</reference>
<keyword evidence="1" id="KW-1133">Transmembrane helix</keyword>
<feature type="transmembrane region" description="Helical" evidence="1">
    <location>
        <begin position="34"/>
        <end position="52"/>
    </location>
</feature>
<dbReference type="EMBL" id="LJIX01000006">
    <property type="protein sequence ID" value="KQL21265.1"/>
    <property type="molecule type" value="Genomic_DNA"/>
</dbReference>
<evidence type="ECO:0000313" key="2">
    <source>
        <dbReference type="EMBL" id="KQL21265.1"/>
    </source>
</evidence>
<organism evidence="2 3">
    <name type="scientific">Cytobacillus solani</name>
    <dbReference type="NCBI Taxonomy" id="1637975"/>
    <lineage>
        <taxon>Bacteria</taxon>
        <taxon>Bacillati</taxon>
        <taxon>Bacillota</taxon>
        <taxon>Bacilli</taxon>
        <taxon>Bacillales</taxon>
        <taxon>Bacillaceae</taxon>
        <taxon>Cytobacillus</taxon>
    </lineage>
</organism>
<keyword evidence="1" id="KW-0472">Membrane</keyword>
<feature type="transmembrane region" description="Helical" evidence="1">
    <location>
        <begin position="7"/>
        <end position="28"/>
    </location>
</feature>
<dbReference type="AlphaFoldDB" id="A0A0Q3QSY8"/>
<dbReference type="Proteomes" id="UP000050996">
    <property type="component" value="Unassembled WGS sequence"/>
</dbReference>
<name>A0A0Q3QSY8_9BACI</name>
<keyword evidence="1" id="KW-0812">Transmembrane</keyword>
<gene>
    <name evidence="2" type="ORF">AN957_23670</name>
</gene>
<comment type="caution">
    <text evidence="2">The sequence shown here is derived from an EMBL/GenBank/DDBJ whole genome shotgun (WGS) entry which is preliminary data.</text>
</comment>
<evidence type="ECO:0000256" key="1">
    <source>
        <dbReference type="SAM" id="Phobius"/>
    </source>
</evidence>
<keyword evidence="3" id="KW-1185">Reference proteome</keyword>
<accession>A0A0Q3QSY8</accession>
<proteinExistence type="predicted"/>
<protein>
    <submittedName>
        <fullName evidence="2">Uncharacterized protein</fullName>
    </submittedName>
</protein>
<sequence length="62" mass="7250">MNNKLRSIISVTTALLFLILVFMNFIGYWSANSFIQILFFFIMVISIFNAGFEICKYQKLKS</sequence>